<dbReference type="InterPro" id="IPR038619">
    <property type="entry name" value="MraZ_sf"/>
</dbReference>
<dbReference type="PROSITE" id="PS51740">
    <property type="entry name" value="SPOVT_ABRB"/>
    <property type="match status" value="2"/>
</dbReference>
<dbReference type="InterPro" id="IPR035642">
    <property type="entry name" value="MraZ_N"/>
</dbReference>
<dbReference type="GO" id="GO:2000143">
    <property type="term" value="P:negative regulation of DNA-templated transcription initiation"/>
    <property type="evidence" value="ECO:0007669"/>
    <property type="project" value="TreeGrafter"/>
</dbReference>
<dbReference type="PANTHER" id="PTHR34701">
    <property type="entry name" value="TRANSCRIPTIONAL REGULATOR MRAZ"/>
    <property type="match status" value="1"/>
</dbReference>
<accession>A0A6J6FIP5</accession>
<keyword evidence="3" id="KW-0677">Repeat</keyword>
<protein>
    <recommendedName>
        <fullName evidence="1">Transcriptional regulator MraZ</fullName>
    </recommendedName>
</protein>
<feature type="domain" description="SpoVT-AbrB" evidence="7">
    <location>
        <begin position="47"/>
        <end position="89"/>
    </location>
</feature>
<evidence type="ECO:0000256" key="6">
    <source>
        <dbReference type="ARBA" id="ARBA00023163"/>
    </source>
</evidence>
<evidence type="ECO:0000256" key="4">
    <source>
        <dbReference type="ARBA" id="ARBA00023015"/>
    </source>
</evidence>
<organism evidence="8">
    <name type="scientific">freshwater metagenome</name>
    <dbReference type="NCBI Taxonomy" id="449393"/>
    <lineage>
        <taxon>unclassified sequences</taxon>
        <taxon>metagenomes</taxon>
        <taxon>ecological metagenomes</taxon>
    </lineage>
</organism>
<dbReference type="InterPro" id="IPR035644">
    <property type="entry name" value="MraZ_C"/>
</dbReference>
<dbReference type="NCBIfam" id="TIGR00242">
    <property type="entry name" value="division/cell wall cluster transcriptional repressor MraZ"/>
    <property type="match status" value="1"/>
</dbReference>
<dbReference type="InterPro" id="IPR037914">
    <property type="entry name" value="SpoVT-AbrB_sf"/>
</dbReference>
<evidence type="ECO:0000256" key="1">
    <source>
        <dbReference type="ARBA" id="ARBA00013860"/>
    </source>
</evidence>
<dbReference type="AlphaFoldDB" id="A0A6J6FIP5"/>
<sequence length="185" mass="20562">MEGGGGKAQKFISQWCKKGESGVKWGIERGKHAHTLGKVVKSMFLGTHEPRLDEKGRLILPAKFRDELSPGLVITKGQERCLYVFPATEFAHITETLRQAPVTAKAARDYQRVMFAGAHDEIPDRQGRITIPAPLRSYAGLERECVVIGANTRVEIWDSAAWSAYLADRESTFADVSEEVFPGLF</sequence>
<evidence type="ECO:0000256" key="2">
    <source>
        <dbReference type="ARBA" id="ARBA00022490"/>
    </source>
</evidence>
<dbReference type="Gene3D" id="3.40.1550.20">
    <property type="entry name" value="Transcriptional regulator MraZ domain"/>
    <property type="match status" value="1"/>
</dbReference>
<feature type="domain" description="SpoVT-AbrB" evidence="7">
    <location>
        <begin position="118"/>
        <end position="161"/>
    </location>
</feature>
<dbReference type="EMBL" id="CAEZUI010000001">
    <property type="protein sequence ID" value="CAB4586913.1"/>
    <property type="molecule type" value="Genomic_DNA"/>
</dbReference>
<dbReference type="InterPro" id="IPR003444">
    <property type="entry name" value="MraZ"/>
</dbReference>
<dbReference type="GO" id="GO:0003700">
    <property type="term" value="F:DNA-binding transcription factor activity"/>
    <property type="evidence" value="ECO:0007669"/>
    <property type="project" value="InterPro"/>
</dbReference>
<dbReference type="InterPro" id="IPR007159">
    <property type="entry name" value="SpoVT-AbrB_dom"/>
</dbReference>
<gene>
    <name evidence="8" type="ORF">UFOPK1807_00022</name>
</gene>
<evidence type="ECO:0000256" key="3">
    <source>
        <dbReference type="ARBA" id="ARBA00022737"/>
    </source>
</evidence>
<dbReference type="Pfam" id="PF02381">
    <property type="entry name" value="MraZ"/>
    <property type="match status" value="2"/>
</dbReference>
<reference evidence="8" key="1">
    <citation type="submission" date="2020-05" db="EMBL/GenBank/DDBJ databases">
        <authorList>
            <person name="Chiriac C."/>
            <person name="Salcher M."/>
            <person name="Ghai R."/>
            <person name="Kavagutti S V."/>
        </authorList>
    </citation>
    <scope>NUCLEOTIDE SEQUENCE</scope>
</reference>
<dbReference type="CDD" id="cd16321">
    <property type="entry name" value="MraZ_C"/>
    <property type="match status" value="1"/>
</dbReference>
<dbReference type="InterPro" id="IPR020603">
    <property type="entry name" value="MraZ_dom"/>
</dbReference>
<dbReference type="CDD" id="cd16320">
    <property type="entry name" value="MraZ_N"/>
    <property type="match status" value="1"/>
</dbReference>
<dbReference type="SUPFAM" id="SSF89447">
    <property type="entry name" value="AbrB/MazE/MraZ-like"/>
    <property type="match status" value="1"/>
</dbReference>
<dbReference type="HAMAP" id="MF_01008">
    <property type="entry name" value="MraZ"/>
    <property type="match status" value="1"/>
</dbReference>
<name>A0A6J6FIP5_9ZZZZ</name>
<evidence type="ECO:0000313" key="8">
    <source>
        <dbReference type="EMBL" id="CAB4586913.1"/>
    </source>
</evidence>
<evidence type="ECO:0000256" key="5">
    <source>
        <dbReference type="ARBA" id="ARBA00023125"/>
    </source>
</evidence>
<keyword evidence="2" id="KW-0963">Cytoplasm</keyword>
<keyword evidence="5" id="KW-0238">DNA-binding</keyword>
<keyword evidence="4" id="KW-0805">Transcription regulation</keyword>
<proteinExistence type="inferred from homology"/>
<dbReference type="PANTHER" id="PTHR34701:SF1">
    <property type="entry name" value="TRANSCRIPTIONAL REGULATOR MRAZ"/>
    <property type="match status" value="1"/>
</dbReference>
<keyword evidence="6" id="KW-0804">Transcription</keyword>
<dbReference type="GO" id="GO:0000976">
    <property type="term" value="F:transcription cis-regulatory region binding"/>
    <property type="evidence" value="ECO:0007669"/>
    <property type="project" value="TreeGrafter"/>
</dbReference>
<evidence type="ECO:0000259" key="7">
    <source>
        <dbReference type="PROSITE" id="PS51740"/>
    </source>
</evidence>